<sequence>MAAADGNPPSGVEDYNYPGAETIFKQKGIKLLRGDGRVLLADCGTSPNEIKVWSRAGDICFQASTTTGYITMELTEVWGLETTSHSIDADLTAGGETQTVNVPKDAFKSVGEGIPGGTPSTLVEIRVTG</sequence>
<organism evidence="1 2">
    <name type="scientific">Streptomyces ficellus</name>
    <dbReference type="NCBI Taxonomy" id="1977088"/>
    <lineage>
        <taxon>Bacteria</taxon>
        <taxon>Bacillati</taxon>
        <taxon>Actinomycetota</taxon>
        <taxon>Actinomycetes</taxon>
        <taxon>Kitasatosporales</taxon>
        <taxon>Streptomycetaceae</taxon>
        <taxon>Streptomyces</taxon>
    </lineage>
</organism>
<dbReference type="AlphaFoldDB" id="A0A6I6FX11"/>
<accession>A0A6I6FX11</accession>
<dbReference type="KEGG" id="sfic:EIZ62_08795"/>
<name>A0A6I6FX11_9ACTN</name>
<gene>
    <name evidence="1" type="ORF">EIZ62_08795</name>
</gene>
<protein>
    <submittedName>
        <fullName evidence="1">Uncharacterized protein</fullName>
    </submittedName>
</protein>
<reference evidence="1 2" key="1">
    <citation type="submission" date="2018-12" db="EMBL/GenBank/DDBJ databases">
        <title>Complete genome sequence of Streptomyces ficellus NRRL8067, the producer of ficellomycin, feldamycin and nojirimycin.</title>
        <authorList>
            <person name="Zhang H."/>
            <person name="Yue R."/>
            <person name="Liu Y."/>
            <person name="Li M."/>
            <person name="Mu H."/>
            <person name="Zhang J."/>
        </authorList>
    </citation>
    <scope>NUCLEOTIDE SEQUENCE [LARGE SCALE GENOMIC DNA]</scope>
    <source>
        <strain evidence="1 2">NRRL 8067</strain>
    </source>
</reference>
<dbReference type="EMBL" id="CP034279">
    <property type="protein sequence ID" value="QGV82556.1"/>
    <property type="molecule type" value="Genomic_DNA"/>
</dbReference>
<dbReference type="OrthoDB" id="3373619at2"/>
<keyword evidence="2" id="KW-1185">Reference proteome</keyword>
<proteinExistence type="predicted"/>
<evidence type="ECO:0000313" key="2">
    <source>
        <dbReference type="Proteomes" id="UP000422572"/>
    </source>
</evidence>
<evidence type="ECO:0000313" key="1">
    <source>
        <dbReference type="EMBL" id="QGV82556.1"/>
    </source>
</evidence>
<dbReference type="Proteomes" id="UP000422572">
    <property type="component" value="Chromosome"/>
</dbReference>